<protein>
    <recommendedName>
        <fullName evidence="5 6">Dephospho-CoA kinase</fullName>
        <ecNumber evidence="5 6">2.7.1.24</ecNumber>
    </recommendedName>
    <alternativeName>
        <fullName evidence="5">Dephosphocoenzyme A kinase</fullName>
    </alternativeName>
</protein>
<organism evidence="7 8">
    <name type="scientific">Uliginosibacterium aquaticum</name>
    <dbReference type="NCBI Taxonomy" id="2731212"/>
    <lineage>
        <taxon>Bacteria</taxon>
        <taxon>Pseudomonadati</taxon>
        <taxon>Pseudomonadota</taxon>
        <taxon>Betaproteobacteria</taxon>
        <taxon>Rhodocyclales</taxon>
        <taxon>Zoogloeaceae</taxon>
        <taxon>Uliginosibacterium</taxon>
    </lineage>
</organism>
<dbReference type="NCBIfam" id="TIGR00152">
    <property type="entry name" value="dephospho-CoA kinase"/>
    <property type="match status" value="1"/>
</dbReference>
<sequence>MGLTGGIACGKSTVSELFTAHGAGLVDTDRIAHQLTAPGGAAMPAILASFGTDMQRPDGALDRAAMRALVFAEPSRRTELEAILHPLIRSTSLAQLKSCAAPYVLLAVPLLVETGHYLPLCRRVLLIDCTEDIQLQRVMARSGLAEAEARRIIASQATRAARLAVADDVLDNSGPPAALPAQVAKLHAHYLQLAAQPNQNP</sequence>
<dbReference type="Proteomes" id="UP000778523">
    <property type="component" value="Unassembled WGS sequence"/>
</dbReference>
<evidence type="ECO:0000256" key="1">
    <source>
        <dbReference type="ARBA" id="ARBA00009018"/>
    </source>
</evidence>
<dbReference type="CDD" id="cd02022">
    <property type="entry name" value="DPCK"/>
    <property type="match status" value="1"/>
</dbReference>
<comment type="similarity">
    <text evidence="1 5">Belongs to the CoaE family.</text>
</comment>
<comment type="catalytic activity">
    <reaction evidence="5">
        <text>3'-dephospho-CoA + ATP = ADP + CoA + H(+)</text>
        <dbReference type="Rhea" id="RHEA:18245"/>
        <dbReference type="ChEBI" id="CHEBI:15378"/>
        <dbReference type="ChEBI" id="CHEBI:30616"/>
        <dbReference type="ChEBI" id="CHEBI:57287"/>
        <dbReference type="ChEBI" id="CHEBI:57328"/>
        <dbReference type="ChEBI" id="CHEBI:456216"/>
        <dbReference type="EC" id="2.7.1.24"/>
    </reaction>
</comment>
<dbReference type="PANTHER" id="PTHR10695:SF46">
    <property type="entry name" value="BIFUNCTIONAL COENZYME A SYNTHASE-RELATED"/>
    <property type="match status" value="1"/>
</dbReference>
<dbReference type="GO" id="GO:0004140">
    <property type="term" value="F:dephospho-CoA kinase activity"/>
    <property type="evidence" value="ECO:0007669"/>
    <property type="project" value="UniProtKB-EC"/>
</dbReference>
<dbReference type="PANTHER" id="PTHR10695">
    <property type="entry name" value="DEPHOSPHO-COA KINASE-RELATED"/>
    <property type="match status" value="1"/>
</dbReference>
<dbReference type="InterPro" id="IPR001977">
    <property type="entry name" value="Depp_CoAkinase"/>
</dbReference>
<evidence type="ECO:0000256" key="6">
    <source>
        <dbReference type="NCBIfam" id="TIGR00152"/>
    </source>
</evidence>
<comment type="pathway">
    <text evidence="5">Cofactor biosynthesis; coenzyme A biosynthesis; CoA from (R)-pantothenate: step 5/5.</text>
</comment>
<accession>A0ABX2IMM8</accession>
<evidence type="ECO:0000256" key="5">
    <source>
        <dbReference type="HAMAP-Rule" id="MF_00376"/>
    </source>
</evidence>
<keyword evidence="5" id="KW-0963">Cytoplasm</keyword>
<keyword evidence="5 7" id="KW-0808">Transferase</keyword>
<evidence type="ECO:0000256" key="3">
    <source>
        <dbReference type="ARBA" id="ARBA00022840"/>
    </source>
</evidence>
<keyword evidence="4 5" id="KW-0173">Coenzyme A biosynthesis</keyword>
<name>A0ABX2IMM8_9RHOO</name>
<evidence type="ECO:0000313" key="7">
    <source>
        <dbReference type="EMBL" id="NSL56262.1"/>
    </source>
</evidence>
<dbReference type="SUPFAM" id="SSF52540">
    <property type="entry name" value="P-loop containing nucleoside triphosphate hydrolases"/>
    <property type="match status" value="1"/>
</dbReference>
<dbReference type="EC" id="2.7.1.24" evidence="5 6"/>
<dbReference type="Pfam" id="PF01121">
    <property type="entry name" value="CoaE"/>
    <property type="match status" value="1"/>
</dbReference>
<reference evidence="7 8" key="1">
    <citation type="submission" date="2020-06" db="EMBL/GenBank/DDBJ databases">
        <title>Draft genome of Uliginosibacterium sp. IMCC34675.</title>
        <authorList>
            <person name="Song J."/>
        </authorList>
    </citation>
    <scope>NUCLEOTIDE SEQUENCE [LARGE SCALE GENOMIC DNA]</scope>
    <source>
        <strain evidence="7 8">IMCC34675</strain>
    </source>
</reference>
<comment type="subcellular location">
    <subcellularLocation>
        <location evidence="5">Cytoplasm</location>
    </subcellularLocation>
</comment>
<gene>
    <name evidence="5" type="primary">coaE</name>
    <name evidence="7" type="ORF">HJ583_014585</name>
</gene>
<keyword evidence="5 7" id="KW-0418">Kinase</keyword>
<evidence type="ECO:0000256" key="2">
    <source>
        <dbReference type="ARBA" id="ARBA00022741"/>
    </source>
</evidence>
<keyword evidence="8" id="KW-1185">Reference proteome</keyword>
<keyword evidence="3 5" id="KW-0067">ATP-binding</keyword>
<evidence type="ECO:0000256" key="4">
    <source>
        <dbReference type="ARBA" id="ARBA00022993"/>
    </source>
</evidence>
<evidence type="ECO:0000313" key="8">
    <source>
        <dbReference type="Proteomes" id="UP000778523"/>
    </source>
</evidence>
<proteinExistence type="inferred from homology"/>
<dbReference type="HAMAP" id="MF_00376">
    <property type="entry name" value="Dephospho_CoA_kinase"/>
    <property type="match status" value="1"/>
</dbReference>
<feature type="binding site" evidence="5">
    <location>
        <begin position="8"/>
        <end position="13"/>
    </location>
    <ligand>
        <name>ATP</name>
        <dbReference type="ChEBI" id="CHEBI:30616"/>
    </ligand>
</feature>
<keyword evidence="2 5" id="KW-0547">Nucleotide-binding</keyword>
<comment type="function">
    <text evidence="5">Catalyzes the phosphorylation of the 3'-hydroxyl group of dephosphocoenzyme A to form coenzyme A.</text>
</comment>
<dbReference type="EMBL" id="JABCSC020000003">
    <property type="protein sequence ID" value="NSL56262.1"/>
    <property type="molecule type" value="Genomic_DNA"/>
</dbReference>
<dbReference type="InterPro" id="IPR027417">
    <property type="entry name" value="P-loop_NTPase"/>
</dbReference>
<dbReference type="Gene3D" id="3.40.50.300">
    <property type="entry name" value="P-loop containing nucleotide triphosphate hydrolases"/>
    <property type="match status" value="1"/>
</dbReference>
<comment type="caution">
    <text evidence="7">The sequence shown here is derived from an EMBL/GenBank/DDBJ whole genome shotgun (WGS) entry which is preliminary data.</text>
</comment>
<dbReference type="PROSITE" id="PS51219">
    <property type="entry name" value="DPCK"/>
    <property type="match status" value="1"/>
</dbReference>